<accession>A0A521AR08</accession>
<feature type="transmembrane region" description="Helical" evidence="1">
    <location>
        <begin position="183"/>
        <end position="202"/>
    </location>
</feature>
<dbReference type="RefSeq" id="WP_142716461.1">
    <property type="nucleotide sequence ID" value="NZ_FXTC01000001.1"/>
</dbReference>
<dbReference type="InterPro" id="IPR000326">
    <property type="entry name" value="PAP2/HPO"/>
</dbReference>
<evidence type="ECO:0000313" key="5">
    <source>
        <dbReference type="Proteomes" id="UP000316916"/>
    </source>
</evidence>
<dbReference type="Proteomes" id="UP000316916">
    <property type="component" value="Unassembled WGS sequence"/>
</dbReference>
<feature type="domain" description="Phosphatidic acid phosphatase type 2/haloperoxidase" evidence="3">
    <location>
        <begin position="126"/>
        <end position="227"/>
    </location>
</feature>
<protein>
    <submittedName>
        <fullName evidence="4">PAP2 superfamily protein</fullName>
    </submittedName>
</protein>
<reference evidence="4 5" key="1">
    <citation type="submission" date="2017-05" db="EMBL/GenBank/DDBJ databases">
        <authorList>
            <person name="Varghese N."/>
            <person name="Submissions S."/>
        </authorList>
    </citation>
    <scope>NUCLEOTIDE SEQUENCE [LARGE SCALE GENOMIC DNA]</scope>
    <source>
        <strain evidence="4 5">DSM 29371</strain>
    </source>
</reference>
<proteinExistence type="predicted"/>
<evidence type="ECO:0000259" key="3">
    <source>
        <dbReference type="SMART" id="SM00014"/>
    </source>
</evidence>
<feature type="chain" id="PRO_5021783735" evidence="2">
    <location>
        <begin position="24"/>
        <end position="265"/>
    </location>
</feature>
<dbReference type="AlphaFoldDB" id="A0A521AR08"/>
<dbReference type="Gene3D" id="1.20.144.10">
    <property type="entry name" value="Phosphatidic acid phosphatase type 2/haloperoxidase"/>
    <property type="match status" value="1"/>
</dbReference>
<dbReference type="EMBL" id="FXTC01000001">
    <property type="protein sequence ID" value="SMO37239.1"/>
    <property type="molecule type" value="Genomic_DNA"/>
</dbReference>
<gene>
    <name evidence="4" type="ORF">SAMN06265171_101372</name>
</gene>
<dbReference type="InterPro" id="IPR036938">
    <property type="entry name" value="PAP2/HPO_sf"/>
</dbReference>
<dbReference type="SMART" id="SM00014">
    <property type="entry name" value="acidPPc"/>
    <property type="match status" value="1"/>
</dbReference>
<evidence type="ECO:0000256" key="1">
    <source>
        <dbReference type="SAM" id="Phobius"/>
    </source>
</evidence>
<keyword evidence="2" id="KW-0732">Signal</keyword>
<dbReference type="SUPFAM" id="SSF48317">
    <property type="entry name" value="Acid phosphatase/Vanadium-dependent haloperoxidase"/>
    <property type="match status" value="1"/>
</dbReference>
<evidence type="ECO:0000313" key="4">
    <source>
        <dbReference type="EMBL" id="SMO37239.1"/>
    </source>
</evidence>
<keyword evidence="5" id="KW-1185">Reference proteome</keyword>
<dbReference type="CDD" id="cd03394">
    <property type="entry name" value="PAP2_like_5"/>
    <property type="match status" value="1"/>
</dbReference>
<dbReference type="PANTHER" id="PTHR14969">
    <property type="entry name" value="SPHINGOSINE-1-PHOSPHATE PHOSPHOHYDROLASE"/>
    <property type="match status" value="1"/>
</dbReference>
<evidence type="ECO:0000256" key="2">
    <source>
        <dbReference type="SAM" id="SignalP"/>
    </source>
</evidence>
<feature type="transmembrane region" description="Helical" evidence="1">
    <location>
        <begin position="208"/>
        <end position="230"/>
    </location>
</feature>
<sequence>MSKFTKKIAFRLFILVFACGKIAGQTNNDTIRVEEPKKDSIIALNTEKNHLNYKSLIIPTALIGYGVASLSVNGLKKLNFSTRDEINEHQPDHIKLDNYTQFAPAVLVYGLNAIGVQGKHDFKERSIIYGTSMLITSAITIPLKHIVKEERPDGSNNLSFPSGHTAVAFASAQFMFREYKDTNFWLGVSGYSFAVFTGVYRMLNDKHWVGDVIAGAGFGVLSTELAYWLYPKINHFLGGKNKNMATMVMPFYQDKSVGIGLVKTF</sequence>
<feature type="signal peptide" evidence="2">
    <location>
        <begin position="1"/>
        <end position="23"/>
    </location>
</feature>
<dbReference type="PANTHER" id="PTHR14969:SF13">
    <property type="entry name" value="AT30094P"/>
    <property type="match status" value="1"/>
</dbReference>
<keyword evidence="1" id="KW-1133">Transmembrane helix</keyword>
<keyword evidence="1" id="KW-0472">Membrane</keyword>
<dbReference type="Pfam" id="PF01569">
    <property type="entry name" value="PAP2"/>
    <property type="match status" value="1"/>
</dbReference>
<keyword evidence="1" id="KW-0812">Transmembrane</keyword>
<name>A0A521AR08_9FLAO</name>
<organism evidence="4 5">
    <name type="scientific">Chryseobacterium rhizoplanae</name>
    <dbReference type="NCBI Taxonomy" id="1609531"/>
    <lineage>
        <taxon>Bacteria</taxon>
        <taxon>Pseudomonadati</taxon>
        <taxon>Bacteroidota</taxon>
        <taxon>Flavobacteriia</taxon>
        <taxon>Flavobacteriales</taxon>
        <taxon>Weeksellaceae</taxon>
        <taxon>Chryseobacterium group</taxon>
        <taxon>Chryseobacterium</taxon>
    </lineage>
</organism>